<organism evidence="1 2">
    <name type="scientific">Cystobacter ferrugineus</name>
    <dbReference type="NCBI Taxonomy" id="83449"/>
    <lineage>
        <taxon>Bacteria</taxon>
        <taxon>Pseudomonadati</taxon>
        <taxon>Myxococcota</taxon>
        <taxon>Myxococcia</taxon>
        <taxon>Myxococcales</taxon>
        <taxon>Cystobacterineae</taxon>
        <taxon>Archangiaceae</taxon>
        <taxon>Cystobacter</taxon>
    </lineage>
</organism>
<evidence type="ECO:0000313" key="2">
    <source>
        <dbReference type="Proteomes" id="UP000182229"/>
    </source>
</evidence>
<evidence type="ECO:0000313" key="1">
    <source>
        <dbReference type="EMBL" id="OJH40265.1"/>
    </source>
</evidence>
<comment type="caution">
    <text evidence="1">The sequence shown here is derived from an EMBL/GenBank/DDBJ whole genome shotgun (WGS) entry which is preliminary data.</text>
</comment>
<name>A0A1L9BDE2_9BACT</name>
<proteinExistence type="predicted"/>
<reference evidence="2" key="1">
    <citation type="submission" date="2016-11" db="EMBL/GenBank/DDBJ databases">
        <authorList>
            <person name="Shukria A."/>
            <person name="Stevens D.C."/>
        </authorList>
    </citation>
    <scope>NUCLEOTIDE SEQUENCE [LARGE SCALE GENOMIC DNA]</scope>
    <source>
        <strain evidence="2">Cbfe23</strain>
    </source>
</reference>
<accession>A0A1L9BDE2</accession>
<dbReference type="RefSeq" id="WP_071898898.1">
    <property type="nucleotide sequence ID" value="NZ_MPIN01000003.1"/>
</dbReference>
<dbReference type="AlphaFoldDB" id="A0A1L9BDE2"/>
<protein>
    <submittedName>
        <fullName evidence="1">Uncharacterized protein</fullName>
    </submittedName>
</protein>
<dbReference type="OrthoDB" id="9910581at2"/>
<dbReference type="Proteomes" id="UP000182229">
    <property type="component" value="Unassembled WGS sequence"/>
</dbReference>
<dbReference type="EMBL" id="MPIN01000003">
    <property type="protein sequence ID" value="OJH40265.1"/>
    <property type="molecule type" value="Genomic_DNA"/>
</dbReference>
<gene>
    <name evidence="1" type="ORF">BON30_14575</name>
</gene>
<keyword evidence="2" id="KW-1185">Reference proteome</keyword>
<sequence>MPTQEQKVALSRLKAATSGSRYLSITSDVATPPDCVSGLLGSFTGDQLRDQLERLSDKISDDALNNESTLAKDKGYYKLSNWASGGRAFRRFKEETVTDYFEELFEMVVAVSMSHQSGSPPWFDGEHIRLSRADLFHGHLIFDNSTPSAQDVLLLFHAKEYPSDIEPNKSQFAKTLEPGNYEEFKTSSADFKYRCSIFSLRHNKLWMLRLSDNGSPYRDLIANRQLTAPQNPLRLEQDFLGDCVADINFFPNDNSRLFFCVMPRSS</sequence>
<reference evidence="1 2" key="2">
    <citation type="submission" date="2016-12" db="EMBL/GenBank/DDBJ databases">
        <title>Draft Genome Sequence of Cystobacter ferrugineus Strain Cbfe23.</title>
        <authorList>
            <person name="Akbar S."/>
            <person name="Dowd S.E."/>
            <person name="Stevens D.C."/>
        </authorList>
    </citation>
    <scope>NUCLEOTIDE SEQUENCE [LARGE SCALE GENOMIC DNA]</scope>
    <source>
        <strain evidence="1 2">Cbfe23</strain>
    </source>
</reference>